<feature type="domain" description="B12-binding" evidence="8">
    <location>
        <begin position="2"/>
        <end position="128"/>
    </location>
</feature>
<dbReference type="SUPFAM" id="SSF102114">
    <property type="entry name" value="Radical SAM enzymes"/>
    <property type="match status" value="1"/>
</dbReference>
<sequence length="477" mass="55303">MKILFPMERNSMKQHWLGIMTLSAVLKKGGFQTEVVVAEEEIVLEKIKNNEPTILAYSTPTFLAKFNIEFNLKIKKRFKDVFSIFGGPHATYYPEMIENEGIDAICVGEGEGAIHDLATNIANGLPVTDIKNLWVKENGKIRKNPLRPLVENLDNLPYPDRDIFIPYQSKNPLASIWTMSARGCPYKCTYCFNHSYNKLYQEQGYSAVKVRRRSVDNFIGELIEYKKRWPATYFIFVDDIFVLMPEWIKEFSEKYKKLVDIPFVCHVRANAVNNEVISEIKKAGCTLIKMGVEAGNDHIRKEVLKRNMSKDLIVNAAKIIKDNGIKLFTFNVLGVPSSTIDNDFETLALNAKCKADYATTFIMRAYKKTEIYEFSRKKNLLHEEFIEDIADTQNIFFSSPITLNPKDARLLENLLYLFSISVKFPWIVPLVRRLLIKLPLSKVYQLIFTNHYRFIKLLYSPKKFERIYLYLDSVIKI</sequence>
<dbReference type="InterPro" id="IPR006158">
    <property type="entry name" value="Cobalamin-bd"/>
</dbReference>
<comment type="cofactor">
    <cofactor evidence="1">
        <name>[4Fe-4S] cluster</name>
        <dbReference type="ChEBI" id="CHEBI:49883"/>
    </cofactor>
</comment>
<dbReference type="Gene3D" id="3.80.30.20">
    <property type="entry name" value="tm_1862 like domain"/>
    <property type="match status" value="1"/>
</dbReference>
<keyword evidence="4" id="KW-0949">S-adenosyl-L-methionine</keyword>
<dbReference type="OrthoDB" id="238422at2"/>
<dbReference type="InterPro" id="IPR058240">
    <property type="entry name" value="rSAM_sf"/>
</dbReference>
<dbReference type="InterPro" id="IPR023404">
    <property type="entry name" value="rSAM_horseshoe"/>
</dbReference>
<protein>
    <submittedName>
        <fullName evidence="10">Fe-S oxidoreductase</fullName>
    </submittedName>
</protein>
<evidence type="ECO:0000256" key="2">
    <source>
        <dbReference type="ARBA" id="ARBA00022603"/>
    </source>
</evidence>
<evidence type="ECO:0000256" key="7">
    <source>
        <dbReference type="ARBA" id="ARBA00023014"/>
    </source>
</evidence>
<evidence type="ECO:0000256" key="1">
    <source>
        <dbReference type="ARBA" id="ARBA00001966"/>
    </source>
</evidence>
<reference evidence="11" key="1">
    <citation type="journal article" date="2017" name="Environ. Microbiol. Rep.">
        <title>Genetic Diversity of Marine Anaerobic Ammonium-Oxidizing Bacteria as Revealed by Genomic and Proteomic Analyses of 'Candidatus Scalindua japonica'.</title>
        <authorList>
            <person name="Oshiki M."/>
            <person name="Mizuto K."/>
            <person name="Kimura Z."/>
            <person name="Kindaichi T."/>
            <person name="Satoh H."/>
            <person name="Okabe S."/>
        </authorList>
    </citation>
    <scope>NUCLEOTIDE SEQUENCE [LARGE SCALE GENOMIC DNA]</scope>
    <source>
        <strain evidence="11">husup-a2</strain>
    </source>
</reference>
<gene>
    <name evidence="10" type="ORF">SCALIN_C11_0028</name>
</gene>
<dbReference type="CDD" id="cd01335">
    <property type="entry name" value="Radical_SAM"/>
    <property type="match status" value="1"/>
</dbReference>
<organism evidence="10 11">
    <name type="scientific">Candidatus Scalindua japonica</name>
    <dbReference type="NCBI Taxonomy" id="1284222"/>
    <lineage>
        <taxon>Bacteria</taxon>
        <taxon>Pseudomonadati</taxon>
        <taxon>Planctomycetota</taxon>
        <taxon>Candidatus Brocadiia</taxon>
        <taxon>Candidatus Brocadiales</taxon>
        <taxon>Candidatus Scalinduaceae</taxon>
        <taxon>Candidatus Scalindua</taxon>
    </lineage>
</organism>
<evidence type="ECO:0000313" key="11">
    <source>
        <dbReference type="Proteomes" id="UP000218542"/>
    </source>
</evidence>
<dbReference type="GO" id="GO:0046872">
    <property type="term" value="F:metal ion binding"/>
    <property type="evidence" value="ECO:0007669"/>
    <property type="project" value="UniProtKB-KW"/>
</dbReference>
<accession>A0A286TWZ7</accession>
<evidence type="ECO:0000256" key="4">
    <source>
        <dbReference type="ARBA" id="ARBA00022691"/>
    </source>
</evidence>
<keyword evidence="2" id="KW-0489">Methyltransferase</keyword>
<dbReference type="PROSITE" id="PS51918">
    <property type="entry name" value="RADICAL_SAM"/>
    <property type="match status" value="1"/>
</dbReference>
<proteinExistence type="predicted"/>
<dbReference type="PROSITE" id="PS51332">
    <property type="entry name" value="B12_BINDING"/>
    <property type="match status" value="1"/>
</dbReference>
<dbReference type="GO" id="GO:0051539">
    <property type="term" value="F:4 iron, 4 sulfur cluster binding"/>
    <property type="evidence" value="ECO:0007669"/>
    <property type="project" value="UniProtKB-KW"/>
</dbReference>
<keyword evidence="7" id="KW-0411">Iron-sulfur</keyword>
<dbReference type="Gene3D" id="3.40.50.280">
    <property type="entry name" value="Cobalamin-binding domain"/>
    <property type="match status" value="1"/>
</dbReference>
<dbReference type="AlphaFoldDB" id="A0A286TWZ7"/>
<evidence type="ECO:0000259" key="8">
    <source>
        <dbReference type="PROSITE" id="PS51332"/>
    </source>
</evidence>
<dbReference type="RefSeq" id="WP_096893777.1">
    <property type="nucleotide sequence ID" value="NZ_BAOS01000011.1"/>
</dbReference>
<keyword evidence="3" id="KW-0808">Transferase</keyword>
<name>A0A286TWZ7_9BACT</name>
<dbReference type="EMBL" id="BAOS01000011">
    <property type="protein sequence ID" value="GAX60417.1"/>
    <property type="molecule type" value="Genomic_DNA"/>
</dbReference>
<dbReference type="GO" id="GO:0031419">
    <property type="term" value="F:cobalamin binding"/>
    <property type="evidence" value="ECO:0007669"/>
    <property type="project" value="InterPro"/>
</dbReference>
<feature type="domain" description="Radical SAM core" evidence="9">
    <location>
        <begin position="169"/>
        <end position="398"/>
    </location>
</feature>
<dbReference type="Proteomes" id="UP000218542">
    <property type="component" value="Unassembled WGS sequence"/>
</dbReference>
<evidence type="ECO:0000256" key="3">
    <source>
        <dbReference type="ARBA" id="ARBA00022679"/>
    </source>
</evidence>
<dbReference type="SFLD" id="SFLDG01082">
    <property type="entry name" value="B12-binding_domain_containing"/>
    <property type="match status" value="1"/>
</dbReference>
<dbReference type="InterPro" id="IPR007197">
    <property type="entry name" value="rSAM"/>
</dbReference>
<dbReference type="PANTHER" id="PTHR43409:SF7">
    <property type="entry name" value="BLL1977 PROTEIN"/>
    <property type="match status" value="1"/>
</dbReference>
<comment type="caution">
    <text evidence="10">The sequence shown here is derived from an EMBL/GenBank/DDBJ whole genome shotgun (WGS) entry which is preliminary data.</text>
</comment>
<dbReference type="GO" id="GO:0005829">
    <property type="term" value="C:cytosol"/>
    <property type="evidence" value="ECO:0007669"/>
    <property type="project" value="TreeGrafter"/>
</dbReference>
<dbReference type="SFLD" id="SFLDS00029">
    <property type="entry name" value="Radical_SAM"/>
    <property type="match status" value="1"/>
</dbReference>
<evidence type="ECO:0000259" key="9">
    <source>
        <dbReference type="PROSITE" id="PS51918"/>
    </source>
</evidence>
<dbReference type="Pfam" id="PF02310">
    <property type="entry name" value="B12-binding"/>
    <property type="match status" value="1"/>
</dbReference>
<dbReference type="SFLD" id="SFLDG01123">
    <property type="entry name" value="methyltransferase_(Class_B)"/>
    <property type="match status" value="1"/>
</dbReference>
<dbReference type="PANTHER" id="PTHR43409">
    <property type="entry name" value="ANAEROBIC MAGNESIUM-PROTOPORPHYRIN IX MONOMETHYL ESTER CYCLASE-RELATED"/>
    <property type="match status" value="1"/>
</dbReference>
<dbReference type="SMART" id="SM00729">
    <property type="entry name" value="Elp3"/>
    <property type="match status" value="1"/>
</dbReference>
<dbReference type="InterPro" id="IPR051198">
    <property type="entry name" value="BchE-like"/>
</dbReference>
<dbReference type="Pfam" id="PF04055">
    <property type="entry name" value="Radical_SAM"/>
    <property type="match status" value="1"/>
</dbReference>
<dbReference type="InterPro" id="IPR034466">
    <property type="entry name" value="Methyltransferase_Class_B"/>
</dbReference>
<evidence type="ECO:0000256" key="6">
    <source>
        <dbReference type="ARBA" id="ARBA00023004"/>
    </source>
</evidence>
<dbReference type="InterPro" id="IPR006638">
    <property type="entry name" value="Elp3/MiaA/NifB-like_rSAM"/>
</dbReference>
<keyword evidence="11" id="KW-1185">Reference proteome</keyword>
<evidence type="ECO:0000313" key="10">
    <source>
        <dbReference type="EMBL" id="GAX60417.1"/>
    </source>
</evidence>
<keyword evidence="5" id="KW-0479">Metal-binding</keyword>
<evidence type="ECO:0000256" key="5">
    <source>
        <dbReference type="ARBA" id="ARBA00022723"/>
    </source>
</evidence>
<keyword evidence="6" id="KW-0408">Iron</keyword>
<dbReference type="GO" id="GO:0003824">
    <property type="term" value="F:catalytic activity"/>
    <property type="evidence" value="ECO:0007669"/>
    <property type="project" value="InterPro"/>
</dbReference>